<feature type="domain" description="Purine catabolism PurC-like" evidence="1">
    <location>
        <begin position="10"/>
        <end position="122"/>
    </location>
</feature>
<dbReference type="InterPro" id="IPR012914">
    <property type="entry name" value="PucR_dom"/>
</dbReference>
<evidence type="ECO:0000259" key="1">
    <source>
        <dbReference type="Pfam" id="PF07905"/>
    </source>
</evidence>
<dbReference type="PANTHER" id="PTHR33744:SF1">
    <property type="entry name" value="DNA-BINDING TRANSCRIPTIONAL ACTIVATOR ADER"/>
    <property type="match status" value="1"/>
</dbReference>
<evidence type="ECO:0000313" key="4">
    <source>
        <dbReference type="Proteomes" id="UP001168620"/>
    </source>
</evidence>
<dbReference type="Pfam" id="PF13556">
    <property type="entry name" value="HTH_30"/>
    <property type="match status" value="1"/>
</dbReference>
<accession>A0ABT8FCR4</accession>
<dbReference type="InterPro" id="IPR051448">
    <property type="entry name" value="CdaR-like_regulators"/>
</dbReference>
<sequence length="516" mass="55589">MFLTVGSLVDDPLIRTRVVAGASGLDRIVSWAHTCELADPWNWMGEGDLLMTDGYGFPPDADQQVEFVRNLEKAGIAALALAEGFVAPALTPEAAATADDLAFPLLVTARSVPFVTIGRVVAERNQGRSGSQSARVLRIYDVLRRMHTRELEGDHALLHHLGLELGAQLHVVDLRRGRELLPAATPLEPGLREALVEKARKHAGQLPGFGRLVHERATAIVVPVGGDVAGAGLVVRVDDDQQPDLLLIQHVAMIVGLDVERRAARASRARDRGSSLVHRLLDGTIAPEAAESQLRALGLGPGPWRVTAWDAVEGPEQPGEAVTSFPGIGAAGELAEDLAAVPWASAQSVVGGVQLVVVAETAYQSEMPADAREIGARVGASQPFSSAARLADAAREARWALEGAQATDTGCVEYGTQGSSFMPRTVAEGEAVVRRLLGAVIDYDDANDTDLMRSLWVYFEVNRSWQEGARRLGIHKQTLVYRLKKVEELTGADLRDFGTQADLYLALRTWRLLLPR</sequence>
<dbReference type="Gene3D" id="1.10.10.2840">
    <property type="entry name" value="PucR C-terminal helix-turn-helix domain"/>
    <property type="match status" value="1"/>
</dbReference>
<dbReference type="RefSeq" id="WP_300951274.1">
    <property type="nucleotide sequence ID" value="NZ_JAUHJQ010000001.1"/>
</dbReference>
<comment type="caution">
    <text evidence="3">The sequence shown here is derived from an EMBL/GenBank/DDBJ whole genome shotgun (WGS) entry which is preliminary data.</text>
</comment>
<proteinExistence type="predicted"/>
<name>A0ABT8FCR4_9ACTN</name>
<feature type="domain" description="PucR C-terminal helix-turn-helix" evidence="2">
    <location>
        <begin position="451"/>
        <end position="508"/>
    </location>
</feature>
<dbReference type="EMBL" id="JAUHJQ010000001">
    <property type="protein sequence ID" value="MDN4172379.1"/>
    <property type="molecule type" value="Genomic_DNA"/>
</dbReference>
<dbReference type="PANTHER" id="PTHR33744">
    <property type="entry name" value="CARBOHYDRATE DIACID REGULATOR"/>
    <property type="match status" value="1"/>
</dbReference>
<organism evidence="3 4">
    <name type="scientific">Nocardioides oceani</name>
    <dbReference type="NCBI Taxonomy" id="3058369"/>
    <lineage>
        <taxon>Bacteria</taxon>
        <taxon>Bacillati</taxon>
        <taxon>Actinomycetota</taxon>
        <taxon>Actinomycetes</taxon>
        <taxon>Propionibacteriales</taxon>
        <taxon>Nocardioidaceae</taxon>
        <taxon>Nocardioides</taxon>
    </lineage>
</organism>
<reference evidence="3" key="1">
    <citation type="submission" date="2023-06" db="EMBL/GenBank/DDBJ databases">
        <title>Draft genome sequence of Nocardioides sp. SOB77.</title>
        <authorList>
            <person name="Zhang G."/>
        </authorList>
    </citation>
    <scope>NUCLEOTIDE SEQUENCE</scope>
    <source>
        <strain evidence="3">SOB77</strain>
    </source>
</reference>
<gene>
    <name evidence="3" type="ORF">QWY28_05450</name>
</gene>
<evidence type="ECO:0000259" key="2">
    <source>
        <dbReference type="Pfam" id="PF13556"/>
    </source>
</evidence>
<evidence type="ECO:0000313" key="3">
    <source>
        <dbReference type="EMBL" id="MDN4172379.1"/>
    </source>
</evidence>
<dbReference type="InterPro" id="IPR042070">
    <property type="entry name" value="PucR_C-HTH_sf"/>
</dbReference>
<keyword evidence="4" id="KW-1185">Reference proteome</keyword>
<protein>
    <submittedName>
        <fullName evidence="3">PucR family transcriptional regulator</fullName>
    </submittedName>
</protein>
<dbReference type="Proteomes" id="UP001168620">
    <property type="component" value="Unassembled WGS sequence"/>
</dbReference>
<dbReference type="InterPro" id="IPR025736">
    <property type="entry name" value="PucR_C-HTH_dom"/>
</dbReference>
<dbReference type="Pfam" id="PF07905">
    <property type="entry name" value="PucR"/>
    <property type="match status" value="1"/>
</dbReference>